<comment type="caution">
    <text evidence="6">The sequence shown here is derived from an EMBL/GenBank/DDBJ whole genome shotgun (WGS) entry which is preliminary data.</text>
</comment>
<dbReference type="EMBL" id="VDDC01000029">
    <property type="protein sequence ID" value="TNH38423.1"/>
    <property type="molecule type" value="Genomic_DNA"/>
</dbReference>
<sequence length="409" mass="43231">MARVQAYSGFDITNFDLSVLYYDAFNVEFFDNLYFNYDGQQFEDVLLVDYYSGGYDFATVFGGSGFRVTGGDITGGTVTLIGGAANIGGHYYDQWQIDQLRVPLADIYNASMTFSRVDDQRIIERMLSGNDVFTLSFEDDRAFGMAGDDTLYGNGGNDILGGGIGHDALYGGAGLDRVLMDAGNDVIDGGSGVDTVVLQGATGGHIDLAVTGRQDTRHGLDIIRGVENAEGGAGHDVLLGNGQGNLMRGNAGNDRLEGRAGNDTLEGGFGNDRLHGGQGADRLAGGAGNDTLIGGQGADLLTGGVGADTFVFGSMADSQSAQTDLILDFRRGSDRIDLSGIDADWRTPGNQAFHMTDSFEPGQGAQLMVQYVPQTSVTRVMMDANGDGRVDGMIRLSGQLSLTEADFIL</sequence>
<dbReference type="SUPFAM" id="SSF51120">
    <property type="entry name" value="beta-Roll"/>
    <property type="match status" value="2"/>
</dbReference>
<dbReference type="PANTHER" id="PTHR38340">
    <property type="entry name" value="S-LAYER PROTEIN"/>
    <property type="match status" value="1"/>
</dbReference>
<dbReference type="Proteomes" id="UP000304880">
    <property type="component" value="Unassembled WGS sequence"/>
</dbReference>
<protein>
    <submittedName>
        <fullName evidence="6">Calcium-binding protein</fullName>
    </submittedName>
</protein>
<dbReference type="InterPro" id="IPR001343">
    <property type="entry name" value="Hemolysn_Ca-bd"/>
</dbReference>
<dbReference type="Pfam" id="PF00353">
    <property type="entry name" value="HemolysinCabind"/>
    <property type="match status" value="2"/>
</dbReference>
<name>A0A5C4R364_9RHOB</name>
<dbReference type="GO" id="GO:0005615">
    <property type="term" value="C:extracellular space"/>
    <property type="evidence" value="ECO:0007669"/>
    <property type="project" value="InterPro"/>
</dbReference>
<dbReference type="RefSeq" id="WP_139599174.1">
    <property type="nucleotide sequence ID" value="NZ_VDDC01000029.1"/>
</dbReference>
<dbReference type="InterPro" id="IPR011049">
    <property type="entry name" value="Serralysin-like_metalloprot_C"/>
</dbReference>
<dbReference type="PROSITE" id="PS00330">
    <property type="entry name" value="HEMOLYSIN_CALCIUM"/>
    <property type="match status" value="5"/>
</dbReference>
<comment type="subcellular location">
    <subcellularLocation>
        <location evidence="2">Secreted</location>
    </subcellularLocation>
</comment>
<dbReference type="Pfam" id="PF08548">
    <property type="entry name" value="Peptidase_M10_C"/>
    <property type="match status" value="1"/>
</dbReference>
<evidence type="ECO:0000313" key="7">
    <source>
        <dbReference type="Proteomes" id="UP000304880"/>
    </source>
</evidence>
<evidence type="ECO:0000256" key="4">
    <source>
        <dbReference type="ARBA" id="ARBA00022737"/>
    </source>
</evidence>
<dbReference type="GO" id="GO:0005509">
    <property type="term" value="F:calcium ion binding"/>
    <property type="evidence" value="ECO:0007669"/>
    <property type="project" value="InterPro"/>
</dbReference>
<evidence type="ECO:0000256" key="3">
    <source>
        <dbReference type="ARBA" id="ARBA00022525"/>
    </source>
</evidence>
<dbReference type="InterPro" id="IPR013858">
    <property type="entry name" value="Peptidase_M10B_C"/>
</dbReference>
<keyword evidence="3" id="KW-0964">Secreted</keyword>
<dbReference type="PANTHER" id="PTHR38340:SF1">
    <property type="entry name" value="S-LAYER PROTEIN"/>
    <property type="match status" value="1"/>
</dbReference>
<dbReference type="AlphaFoldDB" id="A0A5C4R364"/>
<dbReference type="Gene3D" id="2.150.10.10">
    <property type="entry name" value="Serralysin-like metalloprotease, C-terminal"/>
    <property type="match status" value="2"/>
</dbReference>
<comment type="cofactor">
    <cofactor evidence="1">
        <name>Ca(2+)</name>
        <dbReference type="ChEBI" id="CHEBI:29108"/>
    </cofactor>
</comment>
<dbReference type="InterPro" id="IPR018511">
    <property type="entry name" value="Hemolysin-typ_Ca-bd_CS"/>
</dbReference>
<proteinExistence type="predicted"/>
<evidence type="ECO:0000256" key="1">
    <source>
        <dbReference type="ARBA" id="ARBA00001913"/>
    </source>
</evidence>
<dbReference type="InterPro" id="IPR050557">
    <property type="entry name" value="RTX_toxin/Mannuronan_C5-epim"/>
</dbReference>
<reference evidence="6 7" key="1">
    <citation type="submission" date="2019-06" db="EMBL/GenBank/DDBJ databases">
        <authorList>
            <person name="Li J."/>
        </authorList>
    </citation>
    <scope>NUCLEOTIDE SEQUENCE [LARGE SCALE GENOMIC DNA]</scope>
    <source>
        <strain evidence="6 7">CGMCC 1.8012</strain>
    </source>
</reference>
<keyword evidence="4" id="KW-0677">Repeat</keyword>
<feature type="domain" description="Peptidase M10 serralysin C-terminal" evidence="5">
    <location>
        <begin position="226"/>
        <end position="408"/>
    </location>
</feature>
<evidence type="ECO:0000256" key="2">
    <source>
        <dbReference type="ARBA" id="ARBA00004613"/>
    </source>
</evidence>
<dbReference type="PRINTS" id="PR00313">
    <property type="entry name" value="CABNDNGRPT"/>
</dbReference>
<accession>A0A5C4R364</accession>
<keyword evidence="7" id="KW-1185">Reference proteome</keyword>
<evidence type="ECO:0000313" key="6">
    <source>
        <dbReference type="EMBL" id="TNH38423.1"/>
    </source>
</evidence>
<gene>
    <name evidence="6" type="ORF">FHD67_15050</name>
</gene>
<evidence type="ECO:0000259" key="5">
    <source>
        <dbReference type="Pfam" id="PF08548"/>
    </source>
</evidence>
<organism evidence="6 7">
    <name type="scientific">Paracoccus haeundaensis</name>
    <dbReference type="NCBI Taxonomy" id="225362"/>
    <lineage>
        <taxon>Bacteria</taxon>
        <taxon>Pseudomonadati</taxon>
        <taxon>Pseudomonadota</taxon>
        <taxon>Alphaproteobacteria</taxon>
        <taxon>Rhodobacterales</taxon>
        <taxon>Paracoccaceae</taxon>
        <taxon>Paracoccus</taxon>
    </lineage>
</organism>